<reference evidence="4" key="1">
    <citation type="journal article" date="2015" name="Nature">
        <title>Complex archaea that bridge the gap between prokaryotes and eukaryotes.</title>
        <authorList>
            <person name="Spang A."/>
            <person name="Saw J.H."/>
            <person name="Jorgensen S.L."/>
            <person name="Zaremba-Niedzwiedzka K."/>
            <person name="Martijn J."/>
            <person name="Lind A.E."/>
            <person name="van Eijk R."/>
            <person name="Schleper C."/>
            <person name="Guy L."/>
            <person name="Ettema T.J."/>
        </authorList>
    </citation>
    <scope>NUCLEOTIDE SEQUENCE</scope>
</reference>
<keyword evidence="2" id="KW-0812">Transmembrane</keyword>
<dbReference type="NCBIfam" id="TIGR01760">
    <property type="entry name" value="tape_meas_TP901"/>
    <property type="match status" value="1"/>
</dbReference>
<evidence type="ECO:0000259" key="3">
    <source>
        <dbReference type="Pfam" id="PF10145"/>
    </source>
</evidence>
<dbReference type="EMBL" id="LAZR01001409">
    <property type="protein sequence ID" value="KKN45141.1"/>
    <property type="molecule type" value="Genomic_DNA"/>
</dbReference>
<evidence type="ECO:0000256" key="2">
    <source>
        <dbReference type="SAM" id="Phobius"/>
    </source>
</evidence>
<dbReference type="InterPro" id="IPR010090">
    <property type="entry name" value="Phage_tape_meas"/>
</dbReference>
<keyword evidence="1" id="KW-1188">Viral release from host cell</keyword>
<feature type="transmembrane region" description="Helical" evidence="2">
    <location>
        <begin position="42"/>
        <end position="61"/>
    </location>
</feature>
<gene>
    <name evidence="4" type="ORF">LCGC14_0685940</name>
</gene>
<proteinExistence type="predicted"/>
<sequence length="657" mass="72134">MKLAEAYVDIVARTSKFGAALARVRRKLAAGLRRMTSSVRRWAPRIGIALAGAFTGAIFAATKFEQQMANVSTMLTETTMPAMKGFEKGIKRLAVQFGQSTQTLSKGLYDILSASIAARDGLGVLETASRAAIAGMTDTASAVDVITTVLNSYQLTARDATKVSDALFATVKAGKLTFADLARFLGMVAAPAAASGASMEGLFASIATLTRAGVRPRIAMTGMRQALMAFAKSTPDAIKAADAFGLSLSTNTLKTIGLVGVLEKLQGASTEQVAAMFSSVEAYNAIITLLGDMEGFVGDLDGQMKAAGSTMKAFNKMSNTMSFWLSRLKQQVFVLAADIGKMFIPALKDISKFILDNESKIKQFVLNTLGMWWNNTLNVIATLQHAFVNWGTTVELVMDTASFHIKQFVGDMKHFLVDDAKTWLHNSRQEIQHWADGIVATVGLLDTQVQEQRAAFGLWISEQELQSKQYAELAKRHAQEMLALEEMLAKMPTKQRKAKERELSAEEKADKQSIAERWADWNKGLTDRKRSYDKYRAKMINEEEQMWMLFFENMKGIWGNLLSLFQDNEKKKRDAIAETQAAGRKAQFIGLEDLFKSVALGALEVSAKVPKVGADAPEKIQKKQLTEQKKMVGLLESMVNGFEWIKTAMLSPSPLAR</sequence>
<evidence type="ECO:0000313" key="4">
    <source>
        <dbReference type="EMBL" id="KKN45141.1"/>
    </source>
</evidence>
<protein>
    <recommendedName>
        <fullName evidence="3">Phage tail tape measure protein domain-containing protein</fullName>
    </recommendedName>
</protein>
<organism evidence="4">
    <name type="scientific">marine sediment metagenome</name>
    <dbReference type="NCBI Taxonomy" id="412755"/>
    <lineage>
        <taxon>unclassified sequences</taxon>
        <taxon>metagenomes</taxon>
        <taxon>ecological metagenomes</taxon>
    </lineage>
</organism>
<dbReference type="PANTHER" id="PTHR37813:SF1">
    <property type="entry name" value="FELS-2 PROPHAGE PROTEIN"/>
    <property type="match status" value="1"/>
</dbReference>
<name>A0A0F9T832_9ZZZZ</name>
<dbReference type="PANTHER" id="PTHR37813">
    <property type="entry name" value="FELS-2 PROPHAGE PROTEIN"/>
    <property type="match status" value="1"/>
</dbReference>
<accession>A0A0F9T832</accession>
<keyword evidence="2" id="KW-1133">Transmembrane helix</keyword>
<evidence type="ECO:0000256" key="1">
    <source>
        <dbReference type="ARBA" id="ARBA00022612"/>
    </source>
</evidence>
<keyword evidence="2" id="KW-0472">Membrane</keyword>
<feature type="domain" description="Phage tail tape measure protein" evidence="3">
    <location>
        <begin position="93"/>
        <end position="272"/>
    </location>
</feature>
<dbReference type="AlphaFoldDB" id="A0A0F9T832"/>
<comment type="caution">
    <text evidence="4">The sequence shown here is derived from an EMBL/GenBank/DDBJ whole genome shotgun (WGS) entry which is preliminary data.</text>
</comment>
<dbReference type="Pfam" id="PF10145">
    <property type="entry name" value="PhageMin_Tail"/>
    <property type="match status" value="1"/>
</dbReference>